<feature type="transmembrane region" description="Helical" evidence="8">
    <location>
        <begin position="268"/>
        <end position="289"/>
    </location>
</feature>
<feature type="transmembrane region" description="Helical" evidence="8">
    <location>
        <begin position="313"/>
        <end position="332"/>
    </location>
</feature>
<dbReference type="AlphaFoldDB" id="A0AAE0BD61"/>
<feature type="transmembrane region" description="Helical" evidence="8">
    <location>
        <begin position="48"/>
        <end position="66"/>
    </location>
</feature>
<dbReference type="PANTHER" id="PTHR45826">
    <property type="entry name" value="POLYAMINE TRANSPORTER PUT1"/>
    <property type="match status" value="1"/>
</dbReference>
<sequence length="517" mass="57022">MVEKLSYVPQETSLNSCRRLEREAPRVTVDVVRDAVSRQALVRGAQRALQPLACVSLAAIIFYEVSGGPFGVEGAVAAGGPLYAVLGFVLMPLIWSVPEALISAELATMFPENSGFVAWTTAAFGPFWGFQEGLWSWLSGVSDNAVYPVLFLSYLGNIAPCFESGVWRWVFLVATVGGLAYLNYRGLAVVGRVSVILLALTLAPFAVFIAAGLPHIRPRNWLRRPADFRGVQWGALLQNVFWNLNYWHNCSNLAGEVQNPRVSFPRGLALAVVLVVGAYLLPLLVGLGVDAERDHWVDGYLQTLARRVGGEWLGYWVLVSAAMSNVGLFEAEMSSDSFQLQGMAERGMLPARLAHKSVHGTPGVAIMFSCCGVLLQASKSFAEMLELVNVLYCLCMLLEFASFLKLRAQNPDKERPYRVPLGKWGCALMLLPATLFICILICLSSWWCLVAVGVIICAGPVLYWLINLGRRQGWWEFYPLAYTMPPSYSAIRWLGEFDVEDVSGMSYRELPSSPDDQ</sequence>
<evidence type="ECO:0000256" key="5">
    <source>
        <dbReference type="ARBA" id="ARBA00022989"/>
    </source>
</evidence>
<dbReference type="Gene3D" id="1.20.1740.10">
    <property type="entry name" value="Amino acid/polyamine transporter I"/>
    <property type="match status" value="1"/>
</dbReference>
<evidence type="ECO:0000256" key="2">
    <source>
        <dbReference type="ARBA" id="ARBA00022448"/>
    </source>
</evidence>
<evidence type="ECO:0000313" key="10">
    <source>
        <dbReference type="Proteomes" id="UP001190700"/>
    </source>
</evidence>
<proteinExistence type="inferred from homology"/>
<feature type="transmembrane region" description="Helical" evidence="8">
    <location>
        <begin position="190"/>
        <end position="213"/>
    </location>
</feature>
<evidence type="ECO:0000313" key="9">
    <source>
        <dbReference type="EMBL" id="KAK3233667.1"/>
    </source>
</evidence>
<reference evidence="9 10" key="1">
    <citation type="journal article" date="2015" name="Genome Biol. Evol.">
        <title>Comparative Genomics of a Bacterivorous Green Alga Reveals Evolutionary Causalities and Consequences of Phago-Mixotrophic Mode of Nutrition.</title>
        <authorList>
            <person name="Burns J.A."/>
            <person name="Paasch A."/>
            <person name="Narechania A."/>
            <person name="Kim E."/>
        </authorList>
    </citation>
    <scope>NUCLEOTIDE SEQUENCE [LARGE SCALE GENOMIC DNA]</scope>
    <source>
        <strain evidence="9 10">PLY_AMNH</strain>
    </source>
</reference>
<comment type="subcellular location">
    <subcellularLocation>
        <location evidence="1">Cell membrane</location>
        <topology evidence="1">Multi-pass membrane protein</topology>
    </subcellularLocation>
</comment>
<dbReference type="EMBL" id="LGRX02035654">
    <property type="protein sequence ID" value="KAK3233667.1"/>
    <property type="molecule type" value="Genomic_DNA"/>
</dbReference>
<gene>
    <name evidence="9" type="ORF">CYMTET_56048</name>
</gene>
<feature type="transmembrane region" description="Helical" evidence="8">
    <location>
        <begin position="78"/>
        <end position="97"/>
    </location>
</feature>
<accession>A0AAE0BD61</accession>
<dbReference type="FunFam" id="1.20.1740.10:FF:000041">
    <property type="entry name" value="Amino acid permease, putative"/>
    <property type="match status" value="1"/>
</dbReference>
<keyword evidence="3" id="KW-1003">Cell membrane</keyword>
<dbReference type="InterPro" id="IPR044566">
    <property type="entry name" value="RMV1-like"/>
</dbReference>
<dbReference type="GO" id="GO:0005886">
    <property type="term" value="C:plasma membrane"/>
    <property type="evidence" value="ECO:0007669"/>
    <property type="project" value="UniProtKB-SubCell"/>
</dbReference>
<keyword evidence="10" id="KW-1185">Reference proteome</keyword>
<evidence type="ECO:0000256" key="7">
    <source>
        <dbReference type="ARBA" id="ARBA00024041"/>
    </source>
</evidence>
<organism evidence="9 10">
    <name type="scientific">Cymbomonas tetramitiformis</name>
    <dbReference type="NCBI Taxonomy" id="36881"/>
    <lineage>
        <taxon>Eukaryota</taxon>
        <taxon>Viridiplantae</taxon>
        <taxon>Chlorophyta</taxon>
        <taxon>Pyramimonadophyceae</taxon>
        <taxon>Pyramimonadales</taxon>
        <taxon>Pyramimonadaceae</taxon>
        <taxon>Cymbomonas</taxon>
    </lineage>
</organism>
<feature type="transmembrane region" description="Helical" evidence="8">
    <location>
        <begin position="424"/>
        <end position="443"/>
    </location>
</feature>
<comment type="similarity">
    <text evidence="7">Belongs to the amino acid-polyamine-organocation (APC) superfamily. Polyamine:cation symporter (PHS) (TC 2.A.3.12) family.</text>
</comment>
<evidence type="ECO:0000256" key="6">
    <source>
        <dbReference type="ARBA" id="ARBA00023136"/>
    </source>
</evidence>
<feature type="transmembrane region" description="Helical" evidence="8">
    <location>
        <begin position="387"/>
        <end position="404"/>
    </location>
</feature>
<feature type="transmembrane region" description="Helical" evidence="8">
    <location>
        <begin position="166"/>
        <end position="184"/>
    </location>
</feature>
<evidence type="ECO:0000256" key="3">
    <source>
        <dbReference type="ARBA" id="ARBA00022475"/>
    </source>
</evidence>
<evidence type="ECO:0000256" key="1">
    <source>
        <dbReference type="ARBA" id="ARBA00004651"/>
    </source>
</evidence>
<evidence type="ECO:0008006" key="11">
    <source>
        <dbReference type="Google" id="ProtNLM"/>
    </source>
</evidence>
<protein>
    <recommendedName>
        <fullName evidence="11">Polyamine transporter</fullName>
    </recommendedName>
</protein>
<keyword evidence="5 8" id="KW-1133">Transmembrane helix</keyword>
<keyword evidence="4 8" id="KW-0812">Transmembrane</keyword>
<dbReference type="GO" id="GO:0015203">
    <property type="term" value="F:polyamine transmembrane transporter activity"/>
    <property type="evidence" value="ECO:0007669"/>
    <property type="project" value="UniProtKB-ARBA"/>
</dbReference>
<comment type="caution">
    <text evidence="9">The sequence shown here is derived from an EMBL/GenBank/DDBJ whole genome shotgun (WGS) entry which is preliminary data.</text>
</comment>
<dbReference type="Proteomes" id="UP001190700">
    <property type="component" value="Unassembled WGS sequence"/>
</dbReference>
<keyword evidence="6 8" id="KW-0472">Membrane</keyword>
<evidence type="ECO:0000256" key="8">
    <source>
        <dbReference type="SAM" id="Phobius"/>
    </source>
</evidence>
<dbReference type="PANTHER" id="PTHR45826:SF2">
    <property type="entry name" value="AMINO ACID TRANSPORTER"/>
    <property type="match status" value="1"/>
</dbReference>
<feature type="transmembrane region" description="Helical" evidence="8">
    <location>
        <begin position="109"/>
        <end position="128"/>
    </location>
</feature>
<dbReference type="Pfam" id="PF13520">
    <property type="entry name" value="AA_permease_2"/>
    <property type="match status" value="1"/>
</dbReference>
<dbReference type="InterPro" id="IPR002293">
    <property type="entry name" value="AA/rel_permease1"/>
</dbReference>
<name>A0AAE0BD61_9CHLO</name>
<keyword evidence="2" id="KW-0813">Transport</keyword>
<feature type="transmembrane region" description="Helical" evidence="8">
    <location>
        <begin position="449"/>
        <end position="466"/>
    </location>
</feature>
<evidence type="ECO:0000256" key="4">
    <source>
        <dbReference type="ARBA" id="ARBA00022692"/>
    </source>
</evidence>